<name>B9TN65_RICCO</name>
<dbReference type="AlphaFoldDB" id="B9TN65"/>
<protein>
    <submittedName>
        <fullName evidence="1">Uncharacterized protein</fullName>
    </submittedName>
</protein>
<dbReference type="Proteomes" id="UP000008311">
    <property type="component" value="Unassembled WGS sequence"/>
</dbReference>
<keyword evidence="2" id="KW-1185">Reference proteome</keyword>
<evidence type="ECO:0000313" key="1">
    <source>
        <dbReference type="EMBL" id="EEF22699.1"/>
    </source>
</evidence>
<accession>B9TN65</accession>
<gene>
    <name evidence="1" type="ORF">RCOM_2116840</name>
</gene>
<sequence length="305" mass="33327">MPSRSTRLMAMRRAAPLSAISLPNTAPRQITTTRDPSRSPIPFSMAPGIFAAGIPSIKAATIAATTNARSGWILPHAIITVSSPTASSTDSRFHTAGLRLEVVAQAGAVGASHDVVQGRVDREARVRLRRRFRIAVRQVVDLEVDHQLLRHVVAAAEVDVGRALHLVVVDGRVDQGRYRAVGLALDVLVAVLAVAEPAFGQRETQLVVIPALRREQLPLRRVAQVDARAFRRDRADDARIRDEVQRAGGQRTDGEAARQVEFVEVRAVRRFDVEAFQMQRGQVEVLHGDVVVARAVQHHGLADLL</sequence>
<dbReference type="EMBL" id="EQ991420">
    <property type="protein sequence ID" value="EEF22699.1"/>
    <property type="molecule type" value="Genomic_DNA"/>
</dbReference>
<dbReference type="InParanoid" id="B9TN65"/>
<reference evidence="2" key="1">
    <citation type="journal article" date="2010" name="Nat. Biotechnol.">
        <title>Draft genome sequence of the oilseed species Ricinus communis.</title>
        <authorList>
            <person name="Chan A.P."/>
            <person name="Crabtree J."/>
            <person name="Zhao Q."/>
            <person name="Lorenzi H."/>
            <person name="Orvis J."/>
            <person name="Puiu D."/>
            <person name="Melake-Berhan A."/>
            <person name="Jones K.M."/>
            <person name="Redman J."/>
            <person name="Chen G."/>
            <person name="Cahoon E.B."/>
            <person name="Gedil M."/>
            <person name="Stanke M."/>
            <person name="Haas B.J."/>
            <person name="Wortman J.R."/>
            <person name="Fraser-Liggett C.M."/>
            <person name="Ravel J."/>
            <person name="Rabinowicz P.D."/>
        </authorList>
    </citation>
    <scope>NUCLEOTIDE SEQUENCE [LARGE SCALE GENOMIC DNA]</scope>
    <source>
        <strain evidence="2">cv. Hale</strain>
    </source>
</reference>
<proteinExistence type="predicted"/>
<organism evidence="1 2">
    <name type="scientific">Ricinus communis</name>
    <name type="common">Castor bean</name>
    <dbReference type="NCBI Taxonomy" id="3988"/>
    <lineage>
        <taxon>Eukaryota</taxon>
        <taxon>Viridiplantae</taxon>
        <taxon>Streptophyta</taxon>
        <taxon>Embryophyta</taxon>
        <taxon>Tracheophyta</taxon>
        <taxon>Spermatophyta</taxon>
        <taxon>Magnoliopsida</taxon>
        <taxon>eudicotyledons</taxon>
        <taxon>Gunneridae</taxon>
        <taxon>Pentapetalae</taxon>
        <taxon>rosids</taxon>
        <taxon>fabids</taxon>
        <taxon>Malpighiales</taxon>
        <taxon>Euphorbiaceae</taxon>
        <taxon>Acalyphoideae</taxon>
        <taxon>Acalypheae</taxon>
        <taxon>Ricinus</taxon>
    </lineage>
</organism>
<feature type="non-terminal residue" evidence="1">
    <location>
        <position position="305"/>
    </location>
</feature>
<evidence type="ECO:0000313" key="2">
    <source>
        <dbReference type="Proteomes" id="UP000008311"/>
    </source>
</evidence>